<dbReference type="PATRIC" id="fig|134605.3.peg.169"/>
<dbReference type="EMBL" id="LRPX01000006">
    <property type="protein sequence ID" value="KXA16745.1"/>
    <property type="molecule type" value="Genomic_DNA"/>
</dbReference>
<feature type="domain" description="FAD/NAD(P)-binding" evidence="3">
    <location>
        <begin position="5"/>
        <end position="290"/>
    </location>
</feature>
<dbReference type="AlphaFoldDB" id="A0A133NKC2"/>
<dbReference type="Proteomes" id="UP000070617">
    <property type="component" value="Unassembled WGS sequence"/>
</dbReference>
<dbReference type="SUPFAM" id="SSF51905">
    <property type="entry name" value="FAD/NAD(P)-binding domain"/>
    <property type="match status" value="1"/>
</dbReference>
<accession>A0A133NKC2</accession>
<dbReference type="InterPro" id="IPR023753">
    <property type="entry name" value="FAD/NAD-binding_dom"/>
</dbReference>
<evidence type="ECO:0000313" key="4">
    <source>
        <dbReference type="EMBL" id="KXA16745.1"/>
    </source>
</evidence>
<dbReference type="RefSeq" id="WP_008801276.1">
    <property type="nucleotide sequence ID" value="NZ_KQ956512.1"/>
</dbReference>
<dbReference type="STRING" id="134605.HMPREF3206_00167"/>
<evidence type="ECO:0000259" key="3">
    <source>
        <dbReference type="Pfam" id="PF07992"/>
    </source>
</evidence>
<evidence type="ECO:0000256" key="2">
    <source>
        <dbReference type="ARBA" id="ARBA00023002"/>
    </source>
</evidence>
<dbReference type="PRINTS" id="PR00368">
    <property type="entry name" value="FADPNR"/>
</dbReference>
<dbReference type="Pfam" id="PF07992">
    <property type="entry name" value="Pyr_redox_2"/>
    <property type="match status" value="1"/>
</dbReference>
<dbReference type="Gene3D" id="3.50.50.60">
    <property type="entry name" value="FAD/NAD(P)-binding domain"/>
    <property type="match status" value="2"/>
</dbReference>
<gene>
    <name evidence="4" type="ORF">HMPREF3206_00167</name>
</gene>
<dbReference type="PANTHER" id="PTHR48105">
    <property type="entry name" value="THIOREDOXIN REDUCTASE 1-RELATED-RELATED"/>
    <property type="match status" value="1"/>
</dbReference>
<evidence type="ECO:0000256" key="1">
    <source>
        <dbReference type="ARBA" id="ARBA00022630"/>
    </source>
</evidence>
<name>A0A133NKC2_9FUSO</name>
<dbReference type="PRINTS" id="PR00469">
    <property type="entry name" value="PNDRDTASEII"/>
</dbReference>
<protein>
    <submittedName>
        <fullName evidence="4">Pyridine nucleotide-disulfide oxidoreductase</fullName>
    </submittedName>
</protein>
<dbReference type="InterPro" id="IPR036188">
    <property type="entry name" value="FAD/NAD-bd_sf"/>
</dbReference>
<keyword evidence="5" id="KW-1185">Reference proteome</keyword>
<reference evidence="5" key="1">
    <citation type="submission" date="2016-01" db="EMBL/GenBank/DDBJ databases">
        <authorList>
            <person name="Mitreva M."/>
            <person name="Pepin K.H."/>
            <person name="Mihindukulasuriya K.A."/>
            <person name="Fulton R."/>
            <person name="Fronick C."/>
            <person name="O'Laughlin M."/>
            <person name="Miner T."/>
            <person name="Herter B."/>
            <person name="Rosa B.A."/>
            <person name="Cordes M."/>
            <person name="Tomlinson C."/>
            <person name="Wollam A."/>
            <person name="Palsikar V.B."/>
            <person name="Mardis E.R."/>
            <person name="Wilson R.K."/>
        </authorList>
    </citation>
    <scope>NUCLEOTIDE SEQUENCE [LARGE SCALE GENOMIC DNA]</scope>
    <source>
        <strain evidence="5">CMW8396</strain>
    </source>
</reference>
<proteinExistence type="predicted"/>
<comment type="caution">
    <text evidence="4">The sequence shown here is derived from an EMBL/GenBank/DDBJ whole genome shotgun (WGS) entry which is preliminary data.</text>
</comment>
<dbReference type="InterPro" id="IPR050097">
    <property type="entry name" value="Ferredoxin-NADP_redctase_2"/>
</dbReference>
<keyword evidence="1" id="KW-0285">Flavoprotein</keyword>
<evidence type="ECO:0000313" key="5">
    <source>
        <dbReference type="Proteomes" id="UP000070617"/>
    </source>
</evidence>
<keyword evidence="2" id="KW-0560">Oxidoreductase</keyword>
<organism evidence="4 5">
    <name type="scientific">Fusobacterium equinum</name>
    <dbReference type="NCBI Taxonomy" id="134605"/>
    <lineage>
        <taxon>Bacteria</taxon>
        <taxon>Fusobacteriati</taxon>
        <taxon>Fusobacteriota</taxon>
        <taxon>Fusobacteriia</taxon>
        <taxon>Fusobacteriales</taxon>
        <taxon>Fusobacteriaceae</taxon>
        <taxon>Fusobacterium</taxon>
    </lineage>
</organism>
<sequence length="308" mass="33849">MEKIYDVIIVGGGPAGLTAGIYLGRGKARTLILEKANVGALLSAHKIDNYPGFLNSPSGKEIYEIMKKQALSYDVEIQEATVLAFDPYEETKIVKTDKGNFKCKYIIIASGMLKAKKVPGEAKYIGAGVSYCATCDGAFTRNRIVSLVGKGEELAEEALFLTRFAKEVHVYVTEDILEAPQEVLHALLENEKVKIQYSVSLEEVKGDGEALTSFVLKDSTGNLSEKNTDFLFLYLGTKSNTELFGEFADMNSKGFIKTNEKMQIRTPNMYAIGDIREKEIRQVTTATNDGTIAASVIIKDILTKKANK</sequence>
<dbReference type="GO" id="GO:0016491">
    <property type="term" value="F:oxidoreductase activity"/>
    <property type="evidence" value="ECO:0007669"/>
    <property type="project" value="UniProtKB-KW"/>
</dbReference>